<proteinExistence type="predicted"/>
<name>A0A6I4I5C4_9SPHI</name>
<comment type="caution">
    <text evidence="1">The sequence shown here is derived from an EMBL/GenBank/DDBJ whole genome shotgun (WGS) entry which is preliminary data.</text>
</comment>
<sequence>MPNKKLIKNFSLGKYDYSLYEEDYYVHDGNLDGAFFVVYRAGQTRSLCSAWMKASRNKVLLTKGTHTIGRDRITFTEIYLDHHRRLDSMTKSFTADDRGNLHLHEVKEYHDGQVTKTLY</sequence>
<keyword evidence="2" id="KW-1185">Reference proteome</keyword>
<evidence type="ECO:0000313" key="2">
    <source>
        <dbReference type="Proteomes" id="UP000434850"/>
    </source>
</evidence>
<evidence type="ECO:0000313" key="1">
    <source>
        <dbReference type="EMBL" id="MVN90300.1"/>
    </source>
</evidence>
<reference evidence="1 2" key="1">
    <citation type="submission" date="2019-12" db="EMBL/GenBank/DDBJ databases">
        <title>Mucilaginibacter sp. HME9299 genome sequencing and assembly.</title>
        <authorList>
            <person name="Kang H."/>
            <person name="Kim H."/>
            <person name="Joh K."/>
        </authorList>
    </citation>
    <scope>NUCLEOTIDE SEQUENCE [LARGE SCALE GENOMIC DNA]</scope>
    <source>
        <strain evidence="1 2">HME9299</strain>
    </source>
</reference>
<dbReference type="RefSeq" id="WP_157540062.1">
    <property type="nucleotide sequence ID" value="NZ_WQLA01000001.1"/>
</dbReference>
<accession>A0A6I4I5C4</accession>
<organism evidence="1 2">
    <name type="scientific">Mucilaginibacter aquatilis</name>
    <dbReference type="NCBI Taxonomy" id="1517760"/>
    <lineage>
        <taxon>Bacteria</taxon>
        <taxon>Pseudomonadati</taxon>
        <taxon>Bacteroidota</taxon>
        <taxon>Sphingobacteriia</taxon>
        <taxon>Sphingobacteriales</taxon>
        <taxon>Sphingobacteriaceae</taxon>
        <taxon>Mucilaginibacter</taxon>
    </lineage>
</organism>
<dbReference type="EMBL" id="WQLA01000001">
    <property type="protein sequence ID" value="MVN90300.1"/>
    <property type="molecule type" value="Genomic_DNA"/>
</dbReference>
<dbReference type="Proteomes" id="UP000434850">
    <property type="component" value="Unassembled WGS sequence"/>
</dbReference>
<gene>
    <name evidence="1" type="ORF">GO816_04100</name>
</gene>
<dbReference type="OrthoDB" id="893687at2"/>
<dbReference type="AlphaFoldDB" id="A0A6I4I5C4"/>
<protein>
    <submittedName>
        <fullName evidence="1">Uncharacterized protein</fullName>
    </submittedName>
</protein>